<dbReference type="SUPFAM" id="SSF49785">
    <property type="entry name" value="Galactose-binding domain-like"/>
    <property type="match status" value="1"/>
</dbReference>
<dbReference type="NCBIfam" id="NF045579">
    <property type="entry name" value="rhamnoside_JR"/>
    <property type="match status" value="1"/>
</dbReference>
<keyword evidence="1" id="KW-0378">Hydrolase</keyword>
<dbReference type="PANTHER" id="PTHR36848:SF2">
    <property type="entry name" value="SECRETED PROTEIN"/>
    <property type="match status" value="1"/>
</dbReference>
<evidence type="ECO:0000313" key="1">
    <source>
        <dbReference type="EMBL" id="HIT46899.1"/>
    </source>
</evidence>
<sequence>MLLCASAFVSLAACSGGGASVQETGELGWPEITSQTKPWSRWWWPASAVGKADIDTMLTRYSEAGLGGLEVTTIYGAKGYEDQYLDYLSPEWMELFTYTLDEAAGKGLGIDLANASGWPFGGPWVTPDYACRYLATRTWELEGGEKFAGKIEYVEKPMVRSLGKKADISQLEYPVAANDSLQQYAFEQVRYPLSLPLIAVAAYGADGEYEDLTSLVGEDGNLDWTAPEGDWTVCAMFLGWHGKMVERAGPGGEGDVIDHFSGDAITRYLAKFDEAFKGYDISGIRYYFNDSYEVDDAVGDSDWTEDFFNEFQTRRGYDLKPYMLDLLGRGDDKDVAGRVLFDYRTTIGELLLEKYSMMWQEWAAKQGKGIRNQAHGSPANILDLYSVSDVPETEGRSIIGMKTASSAAHVCDKPLTSSESATWLNEHFRSNLGDVKTAMDTYLLSGVNHTFYHGTCMSPNDAPWPGWLFYAAVHFQPNNSFWTDFAAFNKYVARCQSFLQAGKPDNDILLFFDATDLLSEPARNSLLFHMNQNTPAQSAIGESASYLYDKGYTWDYITDRMLADRVSVKDGKIVTKGGTAYSAVIIPECEMMLAGTFERLVELARAGATVMIENELPEDVPGLVNLDANRRKLAELKGELNFTTEGGISAAGCGKGVIYVSDNLDAMLAAAGITRETMYDAGLQCISRVKDDGGKYYFVKNPGSETVQGWIPLDAVCGTVGIYNPMTDEFGYGKLRDAGDGRKEVFMKLLPDESLLLETFAGSYGGEEYRFFNEAGEPGTIEGSWTVSFVKGGPELPASRTVSKLGSWTSYGSDAAVFSGTAEYSIELPAMSGDAEVWKLDLGDVRETASVWLDGECIGTLFKQPFAVTLSREQVQAGGRLTVKVSNSMENRIAWMDRNGKPWKIFYNANMQARLPQDRGADGYFTAAGWDTVDSGLLGPVTLTPMAAIAE</sequence>
<reference evidence="1" key="2">
    <citation type="journal article" date="2021" name="PeerJ">
        <title>Extensive microbial diversity within the chicken gut microbiome revealed by metagenomics and culture.</title>
        <authorList>
            <person name="Gilroy R."/>
            <person name="Ravi A."/>
            <person name="Getino M."/>
            <person name="Pursley I."/>
            <person name="Horton D.L."/>
            <person name="Alikhan N.F."/>
            <person name="Baker D."/>
            <person name="Gharbi K."/>
            <person name="Hall N."/>
            <person name="Watson M."/>
            <person name="Adriaenssens E.M."/>
            <person name="Foster-Nyarko E."/>
            <person name="Jarju S."/>
            <person name="Secka A."/>
            <person name="Antonio M."/>
            <person name="Oren A."/>
            <person name="Chaudhuri R.R."/>
            <person name="La Ragione R."/>
            <person name="Hildebrand F."/>
            <person name="Pallen M.J."/>
        </authorList>
    </citation>
    <scope>NUCLEOTIDE SEQUENCE</scope>
    <source>
        <strain evidence="1">ChiHecec2B26-709</strain>
    </source>
</reference>
<dbReference type="PANTHER" id="PTHR36848">
    <property type="entry name" value="DNA-BINDING PROTEIN (PUTATIVE SECRETED PROTEIN)-RELATED"/>
    <property type="match status" value="1"/>
</dbReference>
<dbReference type="InterPro" id="IPR008979">
    <property type="entry name" value="Galactose-bd-like_sf"/>
</dbReference>
<protein>
    <submittedName>
        <fullName evidence="1">Glycoside hydrolase family 2 protein</fullName>
    </submittedName>
</protein>
<dbReference type="Gene3D" id="2.60.120.260">
    <property type="entry name" value="Galactose-binding domain-like"/>
    <property type="match status" value="1"/>
</dbReference>
<comment type="caution">
    <text evidence="1">The sequence shown here is derived from an EMBL/GenBank/DDBJ whole genome shotgun (WGS) entry which is preliminary data.</text>
</comment>
<gene>
    <name evidence="1" type="ORF">IAC35_03465</name>
</gene>
<name>A0A9D1KI44_9BACT</name>
<dbReference type="InterPro" id="IPR053161">
    <property type="entry name" value="Ulvan_degrading_GH"/>
</dbReference>
<reference evidence="1" key="1">
    <citation type="submission" date="2020-10" db="EMBL/GenBank/DDBJ databases">
        <authorList>
            <person name="Gilroy R."/>
        </authorList>
    </citation>
    <scope>NUCLEOTIDE SEQUENCE</scope>
    <source>
        <strain evidence="1">ChiHecec2B26-709</strain>
    </source>
</reference>
<dbReference type="Proteomes" id="UP000886881">
    <property type="component" value="Unassembled WGS sequence"/>
</dbReference>
<dbReference type="EMBL" id="DVLC01000067">
    <property type="protein sequence ID" value="HIT46899.1"/>
    <property type="molecule type" value="Genomic_DNA"/>
</dbReference>
<dbReference type="GO" id="GO:0016787">
    <property type="term" value="F:hydrolase activity"/>
    <property type="evidence" value="ECO:0007669"/>
    <property type="project" value="UniProtKB-KW"/>
</dbReference>
<organism evidence="1 2">
    <name type="scientific">Candidatus Cryptobacteroides merdipullorum</name>
    <dbReference type="NCBI Taxonomy" id="2840771"/>
    <lineage>
        <taxon>Bacteria</taxon>
        <taxon>Pseudomonadati</taxon>
        <taxon>Bacteroidota</taxon>
        <taxon>Bacteroidia</taxon>
        <taxon>Bacteroidales</taxon>
        <taxon>Candidatus Cryptobacteroides</taxon>
    </lineage>
</organism>
<evidence type="ECO:0000313" key="2">
    <source>
        <dbReference type="Proteomes" id="UP000886881"/>
    </source>
</evidence>
<dbReference type="AlphaFoldDB" id="A0A9D1KI44"/>
<accession>A0A9D1KI44</accession>
<dbReference type="Pfam" id="PF17132">
    <property type="entry name" value="Glyco_hydro_106"/>
    <property type="match status" value="2"/>
</dbReference>
<proteinExistence type="predicted"/>